<dbReference type="Proteomes" id="UP000188268">
    <property type="component" value="Unassembled WGS sequence"/>
</dbReference>
<evidence type="ECO:0000256" key="3">
    <source>
        <dbReference type="PROSITE-ProRule" id="PRU00176"/>
    </source>
</evidence>
<dbReference type="Gene3D" id="3.30.70.330">
    <property type="match status" value="1"/>
</dbReference>
<feature type="region of interest" description="Disordered" evidence="4">
    <location>
        <begin position="96"/>
        <end position="115"/>
    </location>
</feature>
<keyword evidence="3" id="KW-0694">RNA-binding</keyword>
<name>A0A1R3HDK6_COCAP</name>
<organism evidence="6 7">
    <name type="scientific">Corchorus capsularis</name>
    <name type="common">Jute</name>
    <dbReference type="NCBI Taxonomy" id="210143"/>
    <lineage>
        <taxon>Eukaryota</taxon>
        <taxon>Viridiplantae</taxon>
        <taxon>Streptophyta</taxon>
        <taxon>Embryophyta</taxon>
        <taxon>Tracheophyta</taxon>
        <taxon>Spermatophyta</taxon>
        <taxon>Magnoliopsida</taxon>
        <taxon>eudicotyledons</taxon>
        <taxon>Gunneridae</taxon>
        <taxon>Pentapetalae</taxon>
        <taxon>rosids</taxon>
        <taxon>malvids</taxon>
        <taxon>Malvales</taxon>
        <taxon>Malvaceae</taxon>
        <taxon>Grewioideae</taxon>
        <taxon>Apeibeae</taxon>
        <taxon>Corchorus</taxon>
    </lineage>
</organism>
<evidence type="ECO:0000256" key="4">
    <source>
        <dbReference type="SAM" id="MobiDB-lite"/>
    </source>
</evidence>
<evidence type="ECO:0000259" key="5">
    <source>
        <dbReference type="PROSITE" id="PS50102"/>
    </source>
</evidence>
<protein>
    <recommendedName>
        <fullName evidence="1">Probable RNA-binding protein 18</fullName>
    </recommendedName>
    <alternativeName>
        <fullName evidence="2">RNA-binding motif protein 18</fullName>
    </alternativeName>
</protein>
<reference evidence="6 7" key="1">
    <citation type="submission" date="2013-09" db="EMBL/GenBank/DDBJ databases">
        <title>Corchorus capsularis genome sequencing.</title>
        <authorList>
            <person name="Alam M."/>
            <person name="Haque M.S."/>
            <person name="Islam M.S."/>
            <person name="Emdad E.M."/>
            <person name="Islam M.M."/>
            <person name="Ahmed B."/>
            <person name="Halim A."/>
            <person name="Hossen Q.M.M."/>
            <person name="Hossain M.Z."/>
            <person name="Ahmed R."/>
            <person name="Khan M.M."/>
            <person name="Islam R."/>
            <person name="Rashid M.M."/>
            <person name="Khan S.A."/>
            <person name="Rahman M.S."/>
            <person name="Alam M."/>
        </authorList>
    </citation>
    <scope>NUCLEOTIDE SEQUENCE [LARGE SCALE GENOMIC DNA]</scope>
    <source>
        <strain evidence="7">cv. CVL-1</strain>
        <tissue evidence="6">Whole seedling</tissue>
    </source>
</reference>
<feature type="domain" description="RRM" evidence="5">
    <location>
        <begin position="17"/>
        <end position="98"/>
    </location>
</feature>
<dbReference type="InterPro" id="IPR000504">
    <property type="entry name" value="RRM_dom"/>
</dbReference>
<dbReference type="GO" id="GO:0003723">
    <property type="term" value="F:RNA binding"/>
    <property type="evidence" value="ECO:0007669"/>
    <property type="project" value="UniProtKB-UniRule"/>
</dbReference>
<dbReference type="InterPro" id="IPR012677">
    <property type="entry name" value="Nucleotide-bd_a/b_plait_sf"/>
</dbReference>
<dbReference type="OrthoDB" id="6730379at2759"/>
<dbReference type="PANTHER" id="PTHR46398:SF4">
    <property type="entry name" value="ALPHA_BETA-HYDROLASES SUPERFAMILY PROTEIN"/>
    <property type="match status" value="1"/>
</dbReference>
<dbReference type="CDD" id="cd12355">
    <property type="entry name" value="RRM_RBM18"/>
    <property type="match status" value="1"/>
</dbReference>
<evidence type="ECO:0000256" key="2">
    <source>
        <dbReference type="ARBA" id="ARBA00030780"/>
    </source>
</evidence>
<feature type="compositionally biased region" description="Low complexity" evidence="4">
    <location>
        <begin position="289"/>
        <end position="298"/>
    </location>
</feature>
<dbReference type="AlphaFoldDB" id="A0A1R3HDK6"/>
<evidence type="ECO:0000313" key="6">
    <source>
        <dbReference type="EMBL" id="OMO68386.1"/>
    </source>
</evidence>
<feature type="region of interest" description="Disordered" evidence="4">
    <location>
        <begin position="281"/>
        <end position="303"/>
    </location>
</feature>
<evidence type="ECO:0000313" key="7">
    <source>
        <dbReference type="Proteomes" id="UP000188268"/>
    </source>
</evidence>
<dbReference type="EMBL" id="AWWV01012208">
    <property type="protein sequence ID" value="OMO68386.1"/>
    <property type="molecule type" value="Genomic_DNA"/>
</dbReference>
<dbReference type="PANTHER" id="PTHR46398">
    <property type="entry name" value="ALPHA/BETA-HYDROLASES SUPERFAMILY PROTEIN"/>
    <property type="match status" value="1"/>
</dbReference>
<gene>
    <name evidence="6" type="ORF">CCACVL1_19979</name>
</gene>
<dbReference type="Pfam" id="PF00076">
    <property type="entry name" value="RRM_1"/>
    <property type="match status" value="1"/>
</dbReference>
<proteinExistence type="predicted"/>
<keyword evidence="7" id="KW-1185">Reference proteome</keyword>
<accession>A0A1R3HDK6</accession>
<dbReference type="InterPro" id="IPR039157">
    <property type="entry name" value="RBM18_RRM"/>
</dbReference>
<dbReference type="PROSITE" id="PS50102">
    <property type="entry name" value="RRM"/>
    <property type="match status" value="1"/>
</dbReference>
<dbReference type="Gramene" id="OMO68386">
    <property type="protein sequence ID" value="OMO68386"/>
    <property type="gene ID" value="CCACVL1_19979"/>
</dbReference>
<evidence type="ECO:0000256" key="1">
    <source>
        <dbReference type="ARBA" id="ARBA00021141"/>
    </source>
</evidence>
<dbReference type="SMART" id="SM00360">
    <property type="entry name" value="RRM"/>
    <property type="match status" value="1"/>
</dbReference>
<dbReference type="InterPro" id="IPR035979">
    <property type="entry name" value="RBD_domain_sf"/>
</dbReference>
<dbReference type="SUPFAM" id="SSF54928">
    <property type="entry name" value="RNA-binding domain, RBD"/>
    <property type="match status" value="1"/>
</dbReference>
<comment type="caution">
    <text evidence="6">The sequence shown here is derived from an EMBL/GenBank/DDBJ whole genome shotgun (WGS) entry which is preliminary data.</text>
</comment>
<sequence>MWIHQDPNSFTDDKSESRLYIGNLDLRITEAALIKMFSPYGKIISEDFLWHTRGPKRGEPRGFAFIQYSTKEEAKLAKEKMHGRLACGRPLVVRLSSERDSEETAQNGSKAGGEAVKIGGAGSTLGQMSRSAKIAAIKNKLKALDEEREEKMLKDPRRLYAPGRLYHIVERKPFRLGRFPPVVRTAVPVDGRFEHIVLSCNATSDHAIIWIEREAQRALDLKLEKDHIMEIPPKQRMERQQTLVREHNEEHKAALQRAVSLSVPHAYAPSEYGTFDVFEHSEDSHKSTGETSDGSSGKSKSKESWNDLIERLFDKDESGQMLLKKSLRDD</sequence>